<dbReference type="SUPFAM" id="SSF101898">
    <property type="entry name" value="NHL repeat"/>
    <property type="match status" value="1"/>
</dbReference>
<evidence type="ECO:0000256" key="1">
    <source>
        <dbReference type="SAM" id="Phobius"/>
    </source>
</evidence>
<keyword evidence="4" id="KW-1185">Reference proteome</keyword>
<comment type="caution">
    <text evidence="3">The sequence shown here is derived from an EMBL/GenBank/DDBJ whole genome shotgun (WGS) entry which is preliminary data.</text>
</comment>
<keyword evidence="1" id="KW-0472">Membrane</keyword>
<evidence type="ECO:0000313" key="4">
    <source>
        <dbReference type="Proteomes" id="UP001154282"/>
    </source>
</evidence>
<feature type="chain" id="PRO_5043572466" description="NHL repeat-containing protein" evidence="2">
    <location>
        <begin position="26"/>
        <end position="410"/>
    </location>
</feature>
<feature type="signal peptide" evidence="2">
    <location>
        <begin position="1"/>
        <end position="25"/>
    </location>
</feature>
<protein>
    <recommendedName>
        <fullName evidence="5">NHL repeat-containing protein</fullName>
    </recommendedName>
</protein>
<reference evidence="3" key="1">
    <citation type="submission" date="2022-08" db="EMBL/GenBank/DDBJ databases">
        <authorList>
            <person name="Gutierrez-Valencia J."/>
        </authorList>
    </citation>
    <scope>NUCLEOTIDE SEQUENCE</scope>
</reference>
<evidence type="ECO:0000313" key="3">
    <source>
        <dbReference type="EMBL" id="CAI0627476.1"/>
    </source>
</evidence>
<keyword evidence="1" id="KW-1133">Transmembrane helix</keyword>
<keyword evidence="2" id="KW-0732">Signal</keyword>
<evidence type="ECO:0008006" key="5">
    <source>
        <dbReference type="Google" id="ProtNLM"/>
    </source>
</evidence>
<gene>
    <name evidence="3" type="ORF">LITE_LOCUS51290</name>
</gene>
<dbReference type="AlphaFoldDB" id="A0AAV0S5R5"/>
<organism evidence="3 4">
    <name type="scientific">Linum tenue</name>
    <dbReference type="NCBI Taxonomy" id="586396"/>
    <lineage>
        <taxon>Eukaryota</taxon>
        <taxon>Viridiplantae</taxon>
        <taxon>Streptophyta</taxon>
        <taxon>Embryophyta</taxon>
        <taxon>Tracheophyta</taxon>
        <taxon>Spermatophyta</taxon>
        <taxon>Magnoliopsida</taxon>
        <taxon>eudicotyledons</taxon>
        <taxon>Gunneridae</taxon>
        <taxon>Pentapetalae</taxon>
        <taxon>rosids</taxon>
        <taxon>fabids</taxon>
        <taxon>Malpighiales</taxon>
        <taxon>Linaceae</taxon>
        <taxon>Linum</taxon>
    </lineage>
</organism>
<dbReference type="InterPro" id="IPR011042">
    <property type="entry name" value="6-blade_b-propeller_TolB-like"/>
</dbReference>
<dbReference type="Gene3D" id="2.120.10.30">
    <property type="entry name" value="TolB, C-terminal domain"/>
    <property type="match status" value="1"/>
</dbReference>
<dbReference type="PANTHER" id="PTHR13833">
    <property type="match status" value="1"/>
</dbReference>
<name>A0AAV0S5R5_9ROSI</name>
<accession>A0AAV0S5R5</accession>
<feature type="transmembrane region" description="Helical" evidence="1">
    <location>
        <begin position="210"/>
        <end position="233"/>
    </location>
</feature>
<sequence length="410" mass="44105">MAAAPSLFYFLLALVTASLFLSVEAGLILEDGYTVTTVIDGHDLNINPYHVLPLPHSSDLVVLNYATGVFYSAAFPTSSKEVVLRPLAGDGKLGFSDGELGSAQFNKPKNFAVDLKGNVYVADKANHAIRKISSSGVTTIAGGYSNKIGNKDGPAQNATFSNDFELVFVAQQCALLVADHGNQLVRQITLKSEDCTTASPASQGLGAAPWWILGLALSCVFGIAVGFAIRPYVLPRLRGRPSNNPFWFSKTWKLWIINLVKEAWTLCSDIRNGAASVKLYALLRRLLLLSLSHVSLMFRINNPVGSPPTPSKDFVSLIDSDMSNSSSSAKSDVFASELKELMPSDNSRLLSTTDEDTFKFGEADDTKTISVAGGIDSMIEANIRGFAFSMKEPALLEGSVVGNLGLIKRR</sequence>
<dbReference type="Proteomes" id="UP001154282">
    <property type="component" value="Unassembled WGS sequence"/>
</dbReference>
<evidence type="ECO:0000256" key="2">
    <source>
        <dbReference type="SAM" id="SignalP"/>
    </source>
</evidence>
<proteinExistence type="predicted"/>
<dbReference type="PANTHER" id="PTHR13833:SF71">
    <property type="entry name" value="NHL DOMAIN-CONTAINING PROTEIN"/>
    <property type="match status" value="1"/>
</dbReference>
<keyword evidence="1" id="KW-0812">Transmembrane</keyword>
<dbReference type="EMBL" id="CAMGYJ010000011">
    <property type="protein sequence ID" value="CAI0627476.1"/>
    <property type="molecule type" value="Genomic_DNA"/>
</dbReference>